<dbReference type="Pfam" id="PF07883">
    <property type="entry name" value="Cupin_2"/>
    <property type="match status" value="1"/>
</dbReference>
<dbReference type="InterPro" id="IPR011051">
    <property type="entry name" value="RmlC_Cupin_sf"/>
</dbReference>
<feature type="domain" description="Cupin type-2" evidence="2">
    <location>
        <begin position="56"/>
        <end position="119"/>
    </location>
</feature>
<reference evidence="3" key="1">
    <citation type="submission" date="2015-10" db="EMBL/GenBank/DDBJ databases">
        <authorList>
            <person name="Gilbert D.G."/>
        </authorList>
    </citation>
    <scope>NUCLEOTIDE SEQUENCE</scope>
</reference>
<dbReference type="EMBL" id="CZRL01000082">
    <property type="protein sequence ID" value="CUS52395.1"/>
    <property type="molecule type" value="Genomic_DNA"/>
</dbReference>
<evidence type="ECO:0000256" key="1">
    <source>
        <dbReference type="SAM" id="MobiDB-lite"/>
    </source>
</evidence>
<feature type="compositionally biased region" description="Basic and acidic residues" evidence="1">
    <location>
        <begin position="1"/>
        <end position="11"/>
    </location>
</feature>
<proteinExistence type="predicted"/>
<dbReference type="PANTHER" id="PTHR36440">
    <property type="entry name" value="PUTATIVE (AFU_ORTHOLOGUE AFUA_8G07350)-RELATED"/>
    <property type="match status" value="1"/>
</dbReference>
<dbReference type="SUPFAM" id="SSF51182">
    <property type="entry name" value="RmlC-like cupins"/>
    <property type="match status" value="1"/>
</dbReference>
<dbReference type="InterPro" id="IPR013096">
    <property type="entry name" value="Cupin_2"/>
</dbReference>
<protein>
    <recommendedName>
        <fullName evidence="2">Cupin type-2 domain-containing protein</fullName>
    </recommendedName>
</protein>
<dbReference type="PANTHER" id="PTHR36440:SF1">
    <property type="entry name" value="PUTATIVE (AFU_ORTHOLOGUE AFUA_8G07350)-RELATED"/>
    <property type="match status" value="1"/>
</dbReference>
<accession>A0A160TVG8</accession>
<organism evidence="3">
    <name type="scientific">hydrothermal vent metagenome</name>
    <dbReference type="NCBI Taxonomy" id="652676"/>
    <lineage>
        <taxon>unclassified sequences</taxon>
        <taxon>metagenomes</taxon>
        <taxon>ecological metagenomes</taxon>
    </lineage>
</organism>
<name>A0A160TVG8_9ZZZZ</name>
<sequence length="165" mass="17893">MTSAKMTEKRSRAVQPGEGESYWQPVPANGFVELALAQAVNSNGPGFDVGIQEVALESSVREHVHDHHEEVIIVLEGDGTATIDGEAHPMRAGTILYLAPGSRHQFTNQGNIPLRFCFVLTPGGLKDFFSAIGRPRTPGENAPEPFERPADVKSIEKRTVFGSVD</sequence>
<dbReference type="InterPro" id="IPR053146">
    <property type="entry name" value="QDO-like"/>
</dbReference>
<evidence type="ECO:0000259" key="2">
    <source>
        <dbReference type="Pfam" id="PF07883"/>
    </source>
</evidence>
<dbReference type="Gene3D" id="2.60.120.10">
    <property type="entry name" value="Jelly Rolls"/>
    <property type="match status" value="1"/>
</dbReference>
<evidence type="ECO:0000313" key="3">
    <source>
        <dbReference type="EMBL" id="CUS52395.1"/>
    </source>
</evidence>
<dbReference type="AlphaFoldDB" id="A0A160TVG8"/>
<dbReference type="InterPro" id="IPR014710">
    <property type="entry name" value="RmlC-like_jellyroll"/>
</dbReference>
<feature type="region of interest" description="Disordered" evidence="1">
    <location>
        <begin position="1"/>
        <end position="20"/>
    </location>
</feature>
<gene>
    <name evidence="3" type="ORF">MGWOODY_XGa2554</name>
</gene>